<accession>A0A2Z4LS80</accession>
<dbReference type="AlphaFoldDB" id="A0A2Z4LS80"/>
<sequence length="70" mass="7970">MRKLFLLIPVLMLSLSTFTSCRETKEKTVVIEKEAEKEEEKGILERAGEKADEEVNEEVDEAIDNIGDDN</sequence>
<dbReference type="PROSITE" id="PS51257">
    <property type="entry name" value="PROKAR_LIPOPROTEIN"/>
    <property type="match status" value="1"/>
</dbReference>
<dbReference type="EMBL" id="CP030104">
    <property type="protein sequence ID" value="AWX44632.1"/>
    <property type="molecule type" value="Genomic_DNA"/>
</dbReference>
<reference evidence="2 3" key="1">
    <citation type="submission" date="2018-06" db="EMBL/GenBank/DDBJ databases">
        <title>Spongiibacterium sp. HME9304 Genome sequencing and assembly.</title>
        <authorList>
            <person name="Kang H."/>
            <person name="Kim H."/>
            <person name="Joh K."/>
        </authorList>
    </citation>
    <scope>NUCLEOTIDE SEQUENCE [LARGE SCALE GENOMIC DNA]</scope>
    <source>
        <strain evidence="2 3">HME9304</strain>
    </source>
</reference>
<gene>
    <name evidence="2" type="ORF">HME9304_01635</name>
</gene>
<keyword evidence="1" id="KW-0732">Signal</keyword>
<proteinExistence type="predicted"/>
<dbReference type="KEGG" id="spon:HME9304_01635"/>
<feature type="signal peptide" evidence="1">
    <location>
        <begin position="1"/>
        <end position="21"/>
    </location>
</feature>
<protein>
    <submittedName>
        <fullName evidence="2">Uncharacterized protein</fullName>
    </submittedName>
</protein>
<dbReference type="RefSeq" id="WP_112378091.1">
    <property type="nucleotide sequence ID" value="NZ_CP030104.1"/>
</dbReference>
<keyword evidence="3" id="KW-1185">Reference proteome</keyword>
<feature type="chain" id="PRO_5016281360" evidence="1">
    <location>
        <begin position="22"/>
        <end position="70"/>
    </location>
</feature>
<evidence type="ECO:0000256" key="1">
    <source>
        <dbReference type="SAM" id="SignalP"/>
    </source>
</evidence>
<name>A0A2Z4LS80_9FLAO</name>
<evidence type="ECO:0000313" key="3">
    <source>
        <dbReference type="Proteomes" id="UP000248536"/>
    </source>
</evidence>
<dbReference type="Proteomes" id="UP000248536">
    <property type="component" value="Chromosome"/>
</dbReference>
<organism evidence="2 3">
    <name type="scientific">Flagellimonas maritima</name>
    <dbReference type="NCBI Taxonomy" id="1383885"/>
    <lineage>
        <taxon>Bacteria</taxon>
        <taxon>Pseudomonadati</taxon>
        <taxon>Bacteroidota</taxon>
        <taxon>Flavobacteriia</taxon>
        <taxon>Flavobacteriales</taxon>
        <taxon>Flavobacteriaceae</taxon>
        <taxon>Flagellimonas</taxon>
    </lineage>
</organism>
<evidence type="ECO:0000313" key="2">
    <source>
        <dbReference type="EMBL" id="AWX44632.1"/>
    </source>
</evidence>